<accession>A0A075MUX2</accession>
<dbReference type="STRING" id="1459636.NTE_01020"/>
<dbReference type="KEGG" id="nev:NTE_01020"/>
<evidence type="ECO:0000313" key="2">
    <source>
        <dbReference type="Proteomes" id="UP000028194"/>
    </source>
</evidence>
<protein>
    <submittedName>
        <fullName evidence="1">Uncharacterized protein</fullName>
    </submittedName>
</protein>
<keyword evidence="2" id="KW-1185">Reference proteome</keyword>
<sequence length="88" mass="9829">MLNIVTQWIILLAAHSSLMSCRGICEDYRATKTRGLGRYASGQKRCQICDLFIMCDGNVCPCCGYRLRTKPRGQKYKQRIRAAAGAAP</sequence>
<reference evidence="1 2" key="1">
    <citation type="journal article" date="2014" name="PLoS ONE">
        <title>Genome Sequence of Candidatus Nitrososphaera evergladensis from Group I.1b Enriched from Everglades Soil Reveals Novel Genomic Features of the Ammonia-Oxidizing Archaea.</title>
        <authorList>
            <person name="Zhalnina K.V."/>
            <person name="Dias R."/>
            <person name="Leonard M.T."/>
            <person name="Dorr de Quadros P."/>
            <person name="Camargo F.A."/>
            <person name="Drew J.C."/>
            <person name="Farmerie W.G."/>
            <person name="Daroub S.H."/>
            <person name="Triplett E.W."/>
        </authorList>
    </citation>
    <scope>NUCLEOTIDE SEQUENCE [LARGE SCALE GENOMIC DNA]</scope>
    <source>
        <strain evidence="1 2">SR1</strain>
    </source>
</reference>
<gene>
    <name evidence="1" type="ORF">NTE_01020</name>
</gene>
<dbReference type="eggNOG" id="arCOG08662">
    <property type="taxonomic scope" value="Archaea"/>
</dbReference>
<name>A0A075MUX2_9ARCH</name>
<dbReference type="GeneID" id="41596844"/>
<dbReference type="HOGENOM" id="CLU_182705_1_0_2"/>
<evidence type="ECO:0000313" key="1">
    <source>
        <dbReference type="EMBL" id="AIF83094.1"/>
    </source>
</evidence>
<proteinExistence type="predicted"/>
<organism evidence="1 2">
    <name type="scientific">Candidatus Nitrososphaera evergladensis SR1</name>
    <dbReference type="NCBI Taxonomy" id="1459636"/>
    <lineage>
        <taxon>Archaea</taxon>
        <taxon>Nitrososphaerota</taxon>
        <taxon>Nitrososphaeria</taxon>
        <taxon>Nitrososphaerales</taxon>
        <taxon>Nitrososphaeraceae</taxon>
        <taxon>Nitrososphaera</taxon>
    </lineage>
</organism>
<dbReference type="AlphaFoldDB" id="A0A075MUX2"/>
<dbReference type="RefSeq" id="WP_226987177.1">
    <property type="nucleotide sequence ID" value="NZ_CP007174.1"/>
</dbReference>
<dbReference type="EMBL" id="CP007174">
    <property type="protein sequence ID" value="AIF83094.1"/>
    <property type="molecule type" value="Genomic_DNA"/>
</dbReference>
<dbReference type="Proteomes" id="UP000028194">
    <property type="component" value="Chromosome"/>
</dbReference>